<name>A0A329SM50_9STRA</name>
<reference evidence="1 2" key="1">
    <citation type="submission" date="2018-01" db="EMBL/GenBank/DDBJ databases">
        <title>Draft genome of the strawberry crown rot pathogen Phytophthora cactorum.</title>
        <authorList>
            <person name="Armitage A.D."/>
            <person name="Lysoe E."/>
            <person name="Nellist C.F."/>
            <person name="Harrison R.J."/>
            <person name="Brurberg M.B."/>
        </authorList>
    </citation>
    <scope>NUCLEOTIDE SEQUENCE [LARGE SCALE GENOMIC DNA]</scope>
    <source>
        <strain evidence="1 2">10300</strain>
    </source>
</reference>
<protein>
    <recommendedName>
        <fullName evidence="3">Integrase catalytic domain-containing protein</fullName>
    </recommendedName>
</protein>
<evidence type="ECO:0000313" key="1">
    <source>
        <dbReference type="EMBL" id="RAW37770.1"/>
    </source>
</evidence>
<dbReference type="Gene3D" id="3.30.420.10">
    <property type="entry name" value="Ribonuclease H-like superfamily/Ribonuclease H"/>
    <property type="match status" value="1"/>
</dbReference>
<dbReference type="GO" id="GO:0003676">
    <property type="term" value="F:nucleic acid binding"/>
    <property type="evidence" value="ECO:0007669"/>
    <property type="project" value="InterPro"/>
</dbReference>
<evidence type="ECO:0008006" key="3">
    <source>
        <dbReference type="Google" id="ProtNLM"/>
    </source>
</evidence>
<comment type="caution">
    <text evidence="1">The sequence shown here is derived from an EMBL/GenBank/DDBJ whole genome shotgun (WGS) entry which is preliminary data.</text>
</comment>
<keyword evidence="2" id="KW-1185">Reference proteome</keyword>
<dbReference type="OrthoDB" id="91493at2759"/>
<dbReference type="Proteomes" id="UP000251314">
    <property type="component" value="Unassembled WGS sequence"/>
</dbReference>
<proteinExistence type="predicted"/>
<dbReference type="EMBL" id="MJFZ01000104">
    <property type="protein sequence ID" value="RAW37770.1"/>
    <property type="molecule type" value="Genomic_DNA"/>
</dbReference>
<evidence type="ECO:0000313" key="2">
    <source>
        <dbReference type="Proteomes" id="UP000251314"/>
    </source>
</evidence>
<dbReference type="VEuPathDB" id="FungiDB:PC110_g5972"/>
<dbReference type="SUPFAM" id="SSF53098">
    <property type="entry name" value="Ribonuclease H-like"/>
    <property type="match status" value="1"/>
</dbReference>
<organism evidence="1 2">
    <name type="scientific">Phytophthora cactorum</name>
    <dbReference type="NCBI Taxonomy" id="29920"/>
    <lineage>
        <taxon>Eukaryota</taxon>
        <taxon>Sar</taxon>
        <taxon>Stramenopiles</taxon>
        <taxon>Oomycota</taxon>
        <taxon>Peronosporomycetes</taxon>
        <taxon>Peronosporales</taxon>
        <taxon>Peronosporaceae</taxon>
        <taxon>Phytophthora</taxon>
    </lineage>
</organism>
<dbReference type="PANTHER" id="PTHR42648">
    <property type="entry name" value="TRANSPOSASE, PUTATIVE-RELATED"/>
    <property type="match status" value="1"/>
</dbReference>
<accession>A0A329SM50</accession>
<dbReference type="AlphaFoldDB" id="A0A329SM50"/>
<dbReference type="InterPro" id="IPR036397">
    <property type="entry name" value="RNaseH_sf"/>
</dbReference>
<dbReference type="InterPro" id="IPR012337">
    <property type="entry name" value="RNaseH-like_sf"/>
</dbReference>
<sequence>MAALDEEANVSDDVSSAVQKGTLVEFHKRLGYLSYDAVERLGPMTPRDRLNNQYMINVVDHKRKYCRVFVERTKDAAAKQFEQFLVFFDKRFNCKMHVLRTDSGGEYQNVDLFSNRMGMDRQRCEAQNPAGNWKVEIMHRTVMNMEKCMGFACGLPLCF</sequence>
<gene>
    <name evidence="1" type="ORF">PC110_g5972</name>
</gene>
<dbReference type="PANTHER" id="PTHR42648:SF28">
    <property type="entry name" value="TRANSPOSON-ENCODED PROTEIN WITH RIBONUCLEASE H-LIKE AND RETROVIRUS ZINC FINGER-LIKE DOMAINS"/>
    <property type="match status" value="1"/>
</dbReference>
<dbReference type="InterPro" id="IPR039537">
    <property type="entry name" value="Retrotran_Ty1/copia-like"/>
</dbReference>